<gene>
    <name evidence="1" type="ORF">PQG99_16055</name>
</gene>
<keyword evidence="2" id="KW-1185">Reference proteome</keyword>
<reference evidence="1" key="1">
    <citation type="submission" date="2023-01" db="EMBL/GenBank/DDBJ databases">
        <title>Exploring GABA producing Bacteroides strains toward improving mental health.</title>
        <authorList>
            <person name="Yousuf B."/>
            <person name="Bouhlel N.E."/>
            <person name="Mottawea W."/>
            <person name="Hammami R."/>
        </authorList>
    </citation>
    <scope>NUCLEOTIDE SEQUENCE</scope>
    <source>
        <strain evidence="1">UO.H1049</strain>
    </source>
</reference>
<dbReference type="Proteomes" id="UP001213431">
    <property type="component" value="Unassembled WGS sequence"/>
</dbReference>
<protein>
    <submittedName>
        <fullName evidence="1">Uncharacterized protein</fullName>
    </submittedName>
</protein>
<organism evidence="1 2">
    <name type="scientific">Parabacteroides johnsonii</name>
    <dbReference type="NCBI Taxonomy" id="387661"/>
    <lineage>
        <taxon>Bacteria</taxon>
        <taxon>Pseudomonadati</taxon>
        <taxon>Bacteroidota</taxon>
        <taxon>Bacteroidia</taxon>
        <taxon>Bacteroidales</taxon>
        <taxon>Tannerellaceae</taxon>
        <taxon>Parabacteroides</taxon>
    </lineage>
</organism>
<accession>A0ACC6D7X3</accession>
<sequence>MRPRATDDIDMILVIEKMTPEFGQRFWEFIDEGKYENLQRKREDKEPVTELFRFLEPKNGFPVQIELLSKYPDVLGVPTGFHLTPIPVGEEIPSLSAILLDEEYYRHTIDSSIIEEGICIANPLSLLCLKVKAFLNLTEEKKINPNVRSADIKKHRDDVFKLLAMRIDPFTPVELSATMKDEMSVFINTMEESLPNQSLRDSLQRTDDDIRGFLGIMKEIFGIE</sequence>
<dbReference type="EMBL" id="JAQPYW010000155">
    <property type="protein sequence ID" value="MDC7159386.1"/>
    <property type="molecule type" value="Genomic_DNA"/>
</dbReference>
<proteinExistence type="predicted"/>
<comment type="caution">
    <text evidence="1">The sequence shown here is derived from an EMBL/GenBank/DDBJ whole genome shotgun (WGS) entry which is preliminary data.</text>
</comment>
<name>A0ACC6D7X3_9BACT</name>
<evidence type="ECO:0000313" key="1">
    <source>
        <dbReference type="EMBL" id="MDC7159386.1"/>
    </source>
</evidence>
<evidence type="ECO:0000313" key="2">
    <source>
        <dbReference type="Proteomes" id="UP001213431"/>
    </source>
</evidence>